<organism evidence="1 2">
    <name type="scientific">Tenacibaculum phage PTm1</name>
    <dbReference type="NCBI Taxonomy" id="2547425"/>
    <lineage>
        <taxon>Viruses</taxon>
        <taxon>Duplodnaviria</taxon>
        <taxon>Heunggongvirae</taxon>
        <taxon>Uroviricota</taxon>
        <taxon>Caudoviricetes</taxon>
        <taxon>Shirahamavirus</taxon>
        <taxon>Shirahamavirus PTm1</taxon>
    </lineage>
</organism>
<evidence type="ECO:0000313" key="1">
    <source>
        <dbReference type="EMBL" id="BBI90679.1"/>
    </source>
</evidence>
<proteinExistence type="predicted"/>
<dbReference type="GeneID" id="55803092"/>
<dbReference type="RefSeq" id="YP_009873971.1">
    <property type="nucleotide sequence ID" value="NC_049340.1"/>
</dbReference>
<protein>
    <submittedName>
        <fullName evidence="1">Uncharacterized protein</fullName>
    </submittedName>
</protein>
<accession>A0A5S9BZ82</accession>
<dbReference type="KEGG" id="vg:55803092"/>
<dbReference type="EMBL" id="AP019524">
    <property type="protein sequence ID" value="BBI90679.1"/>
    <property type="molecule type" value="Genomic_DNA"/>
</dbReference>
<name>A0A5S9BZ82_9CAUD</name>
<keyword evidence="2" id="KW-1185">Reference proteome</keyword>
<evidence type="ECO:0000313" key="2">
    <source>
        <dbReference type="Proteomes" id="UP000422648"/>
    </source>
</evidence>
<dbReference type="Proteomes" id="UP000422648">
    <property type="component" value="Segment"/>
</dbReference>
<reference evidence="1 2" key="1">
    <citation type="journal article" date="2019" name="Arch. Virol.">
        <title>A novel jumbo Tenacibaculum maritimum lytic phage with head-fiber-like appendages.</title>
        <authorList>
            <person name="Kawato Y."/>
            <person name="Istiqomah I."/>
            <person name="Gaafar A.Y."/>
            <person name="Hanaoka M."/>
            <person name="Ishimaru K."/>
            <person name="Yasuike M."/>
            <person name="Nishiki I."/>
            <person name="Nakamura Y."/>
            <person name="Fujiwara A."/>
            <person name="Nakai T."/>
        </authorList>
    </citation>
    <scope>NUCLEOTIDE SEQUENCE [LARGE SCALE GENOMIC DNA]</scope>
    <source>
        <strain evidence="1 2">PTm1</strain>
    </source>
</reference>
<sequence length="86" mass="9878">MSNDKKTPNIDSKKSKNKKDEKYVGVLLDNGIEIPKKSKKAFKALCESDIEYITLIYHDEYLSHDEKMDKLTKNMVLLVELFVIGG</sequence>